<dbReference type="InterPro" id="IPR050744">
    <property type="entry name" value="AI-2_Isomerase_LsrG"/>
</dbReference>
<dbReference type="InterPro" id="IPR011008">
    <property type="entry name" value="Dimeric_a/b-barrel"/>
</dbReference>
<reference evidence="2 3" key="1">
    <citation type="submission" date="2021-08" db="EMBL/GenBank/DDBJ databases">
        <title>Streptomyces sp. PTM05 isolated from lichen.</title>
        <authorList>
            <person name="Somphong A."/>
            <person name="Phongsopitanun W."/>
            <person name="Tanasupawat S."/>
        </authorList>
    </citation>
    <scope>NUCLEOTIDE SEQUENCE [LARGE SCALE GENOMIC DNA]</scope>
    <source>
        <strain evidence="2 3">Ptm05</strain>
    </source>
</reference>
<accession>A0ABS7R0J1</accession>
<feature type="domain" description="ABM" evidence="1">
    <location>
        <begin position="4"/>
        <end position="93"/>
    </location>
</feature>
<proteinExistence type="predicted"/>
<keyword evidence="2" id="KW-0560">Oxidoreductase</keyword>
<gene>
    <name evidence="2" type="ORF">K7472_29685</name>
</gene>
<evidence type="ECO:0000313" key="2">
    <source>
        <dbReference type="EMBL" id="MBY8888986.1"/>
    </source>
</evidence>
<dbReference type="Proteomes" id="UP001198565">
    <property type="component" value="Unassembled WGS sequence"/>
</dbReference>
<dbReference type="GO" id="GO:0004497">
    <property type="term" value="F:monooxygenase activity"/>
    <property type="evidence" value="ECO:0007669"/>
    <property type="project" value="UniProtKB-KW"/>
</dbReference>
<evidence type="ECO:0000259" key="1">
    <source>
        <dbReference type="PROSITE" id="PS51725"/>
    </source>
</evidence>
<dbReference type="EMBL" id="JAINVZ010000033">
    <property type="protein sequence ID" value="MBY8888986.1"/>
    <property type="molecule type" value="Genomic_DNA"/>
</dbReference>
<dbReference type="Gene3D" id="3.30.70.100">
    <property type="match status" value="1"/>
</dbReference>
<name>A0ABS7R0J1_9ACTN</name>
<protein>
    <submittedName>
        <fullName evidence="2">Antibiotic biosynthesis monooxygenase</fullName>
    </submittedName>
</protein>
<dbReference type="PANTHER" id="PTHR33336">
    <property type="entry name" value="QUINOL MONOOXYGENASE YGIN-RELATED"/>
    <property type="match status" value="1"/>
</dbReference>
<keyword evidence="3" id="KW-1185">Reference proteome</keyword>
<dbReference type="InterPro" id="IPR007138">
    <property type="entry name" value="ABM_dom"/>
</dbReference>
<dbReference type="RefSeq" id="WP_222981880.1">
    <property type="nucleotide sequence ID" value="NZ_JAINVZ010000033.1"/>
</dbReference>
<evidence type="ECO:0000313" key="3">
    <source>
        <dbReference type="Proteomes" id="UP001198565"/>
    </source>
</evidence>
<dbReference type="PANTHER" id="PTHR33336:SF3">
    <property type="entry name" value="ABM DOMAIN-CONTAINING PROTEIN"/>
    <property type="match status" value="1"/>
</dbReference>
<organism evidence="2 3">
    <name type="scientific">Streptantibioticus parmotrematis</name>
    <dbReference type="NCBI Taxonomy" id="2873249"/>
    <lineage>
        <taxon>Bacteria</taxon>
        <taxon>Bacillati</taxon>
        <taxon>Actinomycetota</taxon>
        <taxon>Actinomycetes</taxon>
        <taxon>Kitasatosporales</taxon>
        <taxon>Streptomycetaceae</taxon>
        <taxon>Streptantibioticus</taxon>
    </lineage>
</organism>
<sequence length="97" mass="11067">MTELQVIARYTVAEGREPQLLALLPQLAEASRREPGNLAFDVYRELGDPRGVVLLERYASREAFAEHRQSAHFTRLVLEQIVPLLDSRTVELYDATE</sequence>
<dbReference type="Pfam" id="PF03992">
    <property type="entry name" value="ABM"/>
    <property type="match status" value="1"/>
</dbReference>
<comment type="caution">
    <text evidence="2">The sequence shown here is derived from an EMBL/GenBank/DDBJ whole genome shotgun (WGS) entry which is preliminary data.</text>
</comment>
<dbReference type="PROSITE" id="PS51725">
    <property type="entry name" value="ABM"/>
    <property type="match status" value="1"/>
</dbReference>
<keyword evidence="2" id="KW-0503">Monooxygenase</keyword>
<dbReference type="SUPFAM" id="SSF54909">
    <property type="entry name" value="Dimeric alpha+beta barrel"/>
    <property type="match status" value="1"/>
</dbReference>